<evidence type="ECO:0000313" key="2">
    <source>
        <dbReference type="EMBL" id="KOO30816.1"/>
    </source>
</evidence>
<protein>
    <submittedName>
        <fullName evidence="2">Uncharacterized protein</fullName>
    </submittedName>
</protein>
<comment type="caution">
    <text evidence="2">The sequence shown here is derived from an EMBL/GenBank/DDBJ whole genome shotgun (WGS) entry which is preliminary data.</text>
</comment>
<evidence type="ECO:0000256" key="1">
    <source>
        <dbReference type="SAM" id="MobiDB-lite"/>
    </source>
</evidence>
<dbReference type="AlphaFoldDB" id="A0A0M0JVW8"/>
<gene>
    <name evidence="2" type="ORF">Ctob_013068</name>
</gene>
<dbReference type="Proteomes" id="UP000037460">
    <property type="component" value="Unassembled WGS sequence"/>
</dbReference>
<dbReference type="EMBL" id="JWZX01002156">
    <property type="protein sequence ID" value="KOO30816.1"/>
    <property type="molecule type" value="Genomic_DNA"/>
</dbReference>
<reference evidence="3" key="1">
    <citation type="journal article" date="2015" name="PLoS Genet.">
        <title>Genome Sequence and Transcriptome Analyses of Chrysochromulina tobin: Metabolic Tools for Enhanced Algal Fitness in the Prominent Order Prymnesiales (Haptophyceae).</title>
        <authorList>
            <person name="Hovde B.T."/>
            <person name="Deodato C.R."/>
            <person name="Hunsperger H.M."/>
            <person name="Ryken S.A."/>
            <person name="Yost W."/>
            <person name="Jha R.K."/>
            <person name="Patterson J."/>
            <person name="Monnat R.J. Jr."/>
            <person name="Barlow S.B."/>
            <person name="Starkenburg S.R."/>
            <person name="Cattolico R.A."/>
        </authorList>
    </citation>
    <scope>NUCLEOTIDE SEQUENCE</scope>
    <source>
        <strain evidence="3">CCMP291</strain>
    </source>
</reference>
<organism evidence="2 3">
    <name type="scientific">Chrysochromulina tobinii</name>
    <dbReference type="NCBI Taxonomy" id="1460289"/>
    <lineage>
        <taxon>Eukaryota</taxon>
        <taxon>Haptista</taxon>
        <taxon>Haptophyta</taxon>
        <taxon>Prymnesiophyceae</taxon>
        <taxon>Prymnesiales</taxon>
        <taxon>Chrysochromulinaceae</taxon>
        <taxon>Chrysochromulina</taxon>
    </lineage>
</organism>
<name>A0A0M0JVW8_9EUKA</name>
<feature type="region of interest" description="Disordered" evidence="1">
    <location>
        <begin position="170"/>
        <end position="223"/>
    </location>
</feature>
<evidence type="ECO:0000313" key="3">
    <source>
        <dbReference type="Proteomes" id="UP000037460"/>
    </source>
</evidence>
<accession>A0A0M0JVW8</accession>
<proteinExistence type="predicted"/>
<sequence length="280" mass="30831">MSTDNFDDLAFEIFENLERRKRSLLLDEEMANERWWIVMHAKVAVRPAPAKQGDPLLVLPRGAVLAAQTIIKVGRERWLRVHADELPFLKKNQSLPKPHDAYMLIESDEIGTLVMAAPHEYDWHMLKELHPKHRGEVARQQMLRMLGGPMIDEATDVEALVANASAPPKAAEAAAGDERPAPSCSADCAHANGGSAADSSQSSSQAPSRAPPTASGTETRRPERGVLVLELPDGLVDVVAPTRSYDELAAELAVAQRTAHAEARRREHEVNSEVRMQLLQ</sequence>
<feature type="compositionally biased region" description="Low complexity" evidence="1">
    <location>
        <begin position="195"/>
        <end position="215"/>
    </location>
</feature>
<keyword evidence="3" id="KW-1185">Reference proteome</keyword>